<dbReference type="GO" id="GO:0005737">
    <property type="term" value="C:cytoplasm"/>
    <property type="evidence" value="ECO:0000318"/>
    <property type="project" value="GO_Central"/>
</dbReference>
<organism evidence="4 5">
    <name type="scientific">Dictyostelium discoideum</name>
    <name type="common">Social amoeba</name>
    <dbReference type="NCBI Taxonomy" id="44689"/>
    <lineage>
        <taxon>Eukaryota</taxon>
        <taxon>Amoebozoa</taxon>
        <taxon>Evosea</taxon>
        <taxon>Eumycetozoa</taxon>
        <taxon>Dictyostelia</taxon>
        <taxon>Dictyosteliales</taxon>
        <taxon>Dictyosteliaceae</taxon>
        <taxon>Dictyostelium</taxon>
    </lineage>
</organism>
<dbReference type="VEuPathDB" id="AmoebaDB:DDB_G0277131"/>
<dbReference type="PROSITE" id="PS50010">
    <property type="entry name" value="DH_2"/>
    <property type="match status" value="1"/>
</dbReference>
<dbReference type="Gene3D" id="1.10.418.10">
    <property type="entry name" value="Calponin-like domain"/>
    <property type="match status" value="1"/>
</dbReference>
<dbReference type="HOGENOM" id="CLU_283927_0_0_1"/>
<dbReference type="PROSITE" id="PS50021">
    <property type="entry name" value="CH"/>
    <property type="match status" value="1"/>
</dbReference>
<dbReference type="SUPFAM" id="SSF47576">
    <property type="entry name" value="Calponin-homology domain, CH-domain"/>
    <property type="match status" value="1"/>
</dbReference>
<feature type="compositionally biased region" description="Low complexity" evidence="1">
    <location>
        <begin position="917"/>
        <end position="937"/>
    </location>
</feature>
<dbReference type="GO" id="GO:0005085">
    <property type="term" value="F:guanyl-nucleotide exchange factor activity"/>
    <property type="evidence" value="ECO:0000318"/>
    <property type="project" value="GO_Central"/>
</dbReference>
<keyword evidence="5" id="KW-1185">Reference proteome</keyword>
<feature type="compositionally biased region" description="Low complexity" evidence="1">
    <location>
        <begin position="245"/>
        <end position="267"/>
    </location>
</feature>
<dbReference type="GeneID" id="8620868"/>
<accession>Q550D7</accession>
<dbReference type="STRING" id="44689.Q86K95"/>
<sequence length="1096" mass="120662">MENNNSNNNNNNNLSTLRKSNINGGNSNIVQSCLSFLHRSLSIKKWIEKILGEKLSEDHHDDNDGLLLFGKLMNGVVLCKLMSCLKSNSIPKIHTGESILNFKIRENLCFYIQALEDIGISRHFQFQVPDLLEKKNLLKVLESLEVLADDCTDFEKPIELSDEESLLIQFTDKQLSDTEQILKKLNVTHIKRQSLKKLTSNEPKRFTTSGTTLSHSTGSRLTFGGGSSNSSTGNSNGSSSGGGSSLSHSGGAPHSSSTPSSLSSSSNGGSGLTQSGGGSRTFQTRIVSTPANVKPKAPLSVAQILDKARPFEKRWIKIQAFFRGHLARKAYQKRVRFAAYRHNIVKELLATEQVYIDSLDHVVAHYFNPMREESSKLNIKLDHFGLLISNLEVIINYNKNLLQNIKPKVENWSHSQTIGDIFEQFTLYLKVYTQYVKEYSIFFEAINNLRKSNTKFESFIVEKEYNDNYKSIGTYLILPIQRIPRYTLLLTELLKNTWSDHLDYNNLQLSLKKMQEVALYVNEKKREAENIAKVTEIQNNFIGKFENLAEPHRRFVFEGHLSVIGPGGKESQRVVYLFNDVLISTKPITSGLVKKKVSLKVKESIRMNLVTIKSKSNNNNNNNIENSENNNNNNSNNNIANNNTPTKISSTPKSSSASSLLSNSTPSSPSPSTTNTTTNTPQPTPTPISLSSSMPSQPTKPTTLKPVPPPRSQATFNVTSPTPNPTTTNPTTTNPTTTNPTTTTTTTTNKPTIGVKTSSSSITISSTNKEVVESTKPRSSTTVVNNSTNINIHNQIRQPTPIASVTASSSQERLIIEEKMKKQNQTIELIDTFGTCVLKLLCSSVKEKDQWVSEIKKVYEDLDNKKIINDEAMKRSQERAGLAKAALSQQYATLRVKGRLCDLNTLKTSINQEEDGSNNSNSNNSSINNSPTTSSPIVNSVNGSGSGSGGGGGSEQQDGSTSNTTNTSGEREFNVLRRQTLSARRSQNNATPPPPQSQSTTTANTNTTTTNDSASDHSDTDEKKNEKSHSKTGTGWFSSLRKKKKHPSIQDTFGLDTSPITPSDIKSSTSTTTPPTSTSTSTPPQSNTVILKQDNL</sequence>
<feature type="compositionally biased region" description="Low complexity" evidence="1">
    <location>
        <begin position="997"/>
        <end position="1013"/>
    </location>
</feature>
<dbReference type="SUPFAM" id="SSF50729">
    <property type="entry name" value="PH domain-like"/>
    <property type="match status" value="1"/>
</dbReference>
<feature type="compositionally biased region" description="Low complexity" evidence="1">
    <location>
        <begin position="207"/>
        <end position="238"/>
    </location>
</feature>
<dbReference type="InterPro" id="IPR011993">
    <property type="entry name" value="PH-like_dom_sf"/>
</dbReference>
<accession>Q86K95</accession>
<feature type="domain" description="Calponin-homology (CH)" evidence="3">
    <location>
        <begin position="37"/>
        <end position="152"/>
    </location>
</feature>
<dbReference type="InterPro" id="IPR035899">
    <property type="entry name" value="DBL_dom_sf"/>
</dbReference>
<dbReference type="OMA" id="IPKIHTG"/>
<dbReference type="PaxDb" id="44689-DDB0233182"/>
<feature type="domain" description="DH" evidence="2">
    <location>
        <begin position="340"/>
        <end position="524"/>
    </location>
</feature>
<dbReference type="SMART" id="SM00233">
    <property type="entry name" value="PH"/>
    <property type="match status" value="1"/>
</dbReference>
<feature type="compositionally biased region" description="Basic and acidic residues" evidence="1">
    <location>
        <begin position="1014"/>
        <end position="1029"/>
    </location>
</feature>
<dbReference type="eggNOG" id="KOG4424">
    <property type="taxonomic scope" value="Eukaryota"/>
</dbReference>
<dbReference type="InParanoid" id="Q86K95"/>
<dbReference type="CDD" id="cd00014">
    <property type="entry name" value="CH_SF"/>
    <property type="match status" value="1"/>
</dbReference>
<dbReference type="PROSITE" id="PS50096">
    <property type="entry name" value="IQ"/>
    <property type="match status" value="1"/>
</dbReference>
<proteinExistence type="predicted"/>
<dbReference type="Pfam" id="PF00621">
    <property type="entry name" value="RhoGEF"/>
    <property type="match status" value="1"/>
</dbReference>
<feature type="region of interest" description="Disordered" evidence="1">
    <location>
        <begin position="196"/>
        <end position="281"/>
    </location>
</feature>
<evidence type="ECO:0000259" key="2">
    <source>
        <dbReference type="PROSITE" id="PS50010"/>
    </source>
</evidence>
<dbReference type="GlyGen" id="Q86K95">
    <property type="glycosylation" value="3 sites"/>
</dbReference>
<reference evidence="4 5" key="1">
    <citation type="journal article" date="2005" name="Nature">
        <title>The genome of the social amoeba Dictyostelium discoideum.</title>
        <authorList>
            <consortium name="The Dictyostelium discoideum Sequencing Consortium"/>
            <person name="Eichinger L."/>
            <person name="Pachebat J.A."/>
            <person name="Glockner G."/>
            <person name="Rajandream M.A."/>
            <person name="Sucgang R."/>
            <person name="Berriman M."/>
            <person name="Song J."/>
            <person name="Olsen R."/>
            <person name="Szafranski K."/>
            <person name="Xu Q."/>
            <person name="Tunggal B."/>
            <person name="Kummerfeld S."/>
            <person name="Madera M."/>
            <person name="Konfortov B.A."/>
            <person name="Rivero F."/>
            <person name="Bankier A.T."/>
            <person name="Lehmann R."/>
            <person name="Hamlin N."/>
            <person name="Davies R."/>
            <person name="Gaudet P."/>
            <person name="Fey P."/>
            <person name="Pilcher K."/>
            <person name="Chen G."/>
            <person name="Saunders D."/>
            <person name="Sodergren E."/>
            <person name="Davis P."/>
            <person name="Kerhornou A."/>
            <person name="Nie X."/>
            <person name="Hall N."/>
            <person name="Anjard C."/>
            <person name="Hemphill L."/>
            <person name="Bason N."/>
            <person name="Farbrother P."/>
            <person name="Desany B."/>
            <person name="Just E."/>
            <person name="Morio T."/>
            <person name="Rost R."/>
            <person name="Churcher C."/>
            <person name="Cooper J."/>
            <person name="Haydock S."/>
            <person name="van Driessche N."/>
            <person name="Cronin A."/>
            <person name="Goodhead I."/>
            <person name="Muzny D."/>
            <person name="Mourier T."/>
            <person name="Pain A."/>
            <person name="Lu M."/>
            <person name="Harper D."/>
            <person name="Lindsay R."/>
            <person name="Hauser H."/>
            <person name="James K."/>
            <person name="Quiles M."/>
            <person name="Madan Babu M."/>
            <person name="Saito T."/>
            <person name="Buchrieser C."/>
            <person name="Wardroper A."/>
            <person name="Felder M."/>
            <person name="Thangavelu M."/>
            <person name="Johnson D."/>
            <person name="Knights A."/>
            <person name="Loulseged H."/>
            <person name="Mungall K."/>
            <person name="Oliver K."/>
            <person name="Price C."/>
            <person name="Quail M.A."/>
            <person name="Urushihara H."/>
            <person name="Hernandez J."/>
            <person name="Rabbinowitsch E."/>
            <person name="Steffen D."/>
            <person name="Sanders M."/>
            <person name="Ma J."/>
            <person name="Kohara Y."/>
            <person name="Sharp S."/>
            <person name="Simmonds M."/>
            <person name="Spiegler S."/>
            <person name="Tivey A."/>
            <person name="Sugano S."/>
            <person name="White B."/>
            <person name="Walker D."/>
            <person name="Woodward J."/>
            <person name="Winckler T."/>
            <person name="Tanaka Y."/>
            <person name="Shaulsky G."/>
            <person name="Schleicher M."/>
            <person name="Weinstock G."/>
            <person name="Rosenthal A."/>
            <person name="Cox E.C."/>
            <person name="Chisholm R.L."/>
            <person name="Gibbs R."/>
            <person name="Loomis W.F."/>
            <person name="Platzer M."/>
            <person name="Kay R.R."/>
            <person name="Williams J."/>
            <person name="Dear P.H."/>
            <person name="Noegel A.A."/>
            <person name="Barrell B."/>
            <person name="Kuspa A."/>
        </authorList>
    </citation>
    <scope>NUCLEOTIDE SEQUENCE [LARGE SCALE GENOMIC DNA]</scope>
    <source>
        <strain evidence="4 5">AX4</strain>
    </source>
</reference>
<dbReference type="Gene3D" id="1.20.900.10">
    <property type="entry name" value="Dbl homology (DH) domain"/>
    <property type="match status" value="1"/>
</dbReference>
<feature type="region of interest" description="Disordered" evidence="1">
    <location>
        <begin position="612"/>
        <end position="761"/>
    </location>
</feature>
<evidence type="ECO:0000256" key="1">
    <source>
        <dbReference type="SAM" id="MobiDB-lite"/>
    </source>
</evidence>
<dbReference type="SUPFAM" id="SSF48065">
    <property type="entry name" value="DBL homology domain (DH-domain)"/>
    <property type="match status" value="1"/>
</dbReference>
<dbReference type="InterPro" id="IPR001715">
    <property type="entry name" value="CH_dom"/>
</dbReference>
<protein>
    <submittedName>
        <fullName evidence="4">Uncharacterized protein</fullName>
    </submittedName>
</protein>
<dbReference type="CDD" id="cd23767">
    <property type="entry name" value="IQCD"/>
    <property type="match status" value="1"/>
</dbReference>
<evidence type="ECO:0000313" key="4">
    <source>
        <dbReference type="EMBL" id="EAL68877.1"/>
    </source>
</evidence>
<dbReference type="InterPro" id="IPR051092">
    <property type="entry name" value="FYVE_RhoGEF_PH"/>
</dbReference>
<gene>
    <name evidence="4" type="primary">gxcBB</name>
    <name evidence="4" type="ORF">DDB_G0277131</name>
</gene>
<dbReference type="AlphaFoldDB" id="Q86K95"/>
<dbReference type="PhylomeDB" id="Q86K95"/>
<dbReference type="PANTHER" id="PTHR12673">
    <property type="entry name" value="FACIOGENITAL DYSPLASIA PROTEIN"/>
    <property type="match status" value="1"/>
</dbReference>
<dbReference type="InterPro" id="IPR000048">
    <property type="entry name" value="IQ_motif_EF-hand-BS"/>
</dbReference>
<feature type="compositionally biased region" description="Gly residues" evidence="1">
    <location>
        <begin position="944"/>
        <end position="954"/>
    </location>
</feature>
<dbReference type="Pfam" id="PF22697">
    <property type="entry name" value="SOS1_NGEF_PH"/>
    <property type="match status" value="1"/>
</dbReference>
<dbReference type="InterPro" id="IPR055251">
    <property type="entry name" value="SOS1_NGEF_PH"/>
</dbReference>
<dbReference type="Gene3D" id="2.30.29.30">
    <property type="entry name" value="Pleckstrin-homology domain (PH domain)/Phosphotyrosine-binding domain (PTB)"/>
    <property type="match status" value="1"/>
</dbReference>
<dbReference type="EMBL" id="AAFI02000019">
    <property type="protein sequence ID" value="EAL68877.1"/>
    <property type="molecule type" value="Genomic_DNA"/>
</dbReference>
<feature type="compositionally biased region" description="Gly residues" evidence="1">
    <location>
        <begin position="268"/>
        <end position="279"/>
    </location>
</feature>
<evidence type="ECO:0000313" key="5">
    <source>
        <dbReference type="Proteomes" id="UP000002195"/>
    </source>
</evidence>
<dbReference type="SMART" id="SM00325">
    <property type="entry name" value="RhoGEF"/>
    <property type="match status" value="1"/>
</dbReference>
<feature type="compositionally biased region" description="Low complexity" evidence="1">
    <location>
        <begin position="617"/>
        <end position="681"/>
    </location>
</feature>
<dbReference type="InterPro" id="IPR000219">
    <property type="entry name" value="DH_dom"/>
</dbReference>
<dbReference type="RefSeq" id="XP_642805.1">
    <property type="nucleotide sequence ID" value="XM_637713.1"/>
</dbReference>
<name>Q86K95_DICDI</name>
<dbReference type="InterPro" id="IPR001849">
    <property type="entry name" value="PH_domain"/>
</dbReference>
<dbReference type="KEGG" id="ddi:DDB_G0277131"/>
<dbReference type="PANTHER" id="PTHR12673:SF124">
    <property type="entry name" value="PLECKSTRIN DOMAIN-CONTAINING PROTEIN"/>
    <property type="match status" value="1"/>
</dbReference>
<dbReference type="SMR" id="Q86K95"/>
<dbReference type="CDD" id="cd00160">
    <property type="entry name" value="RhoGEF"/>
    <property type="match status" value="1"/>
</dbReference>
<evidence type="ECO:0000259" key="3">
    <source>
        <dbReference type="PROSITE" id="PS50021"/>
    </source>
</evidence>
<dbReference type="Pfam" id="PF00612">
    <property type="entry name" value="IQ"/>
    <property type="match status" value="1"/>
</dbReference>
<feature type="region of interest" description="Disordered" evidence="1">
    <location>
        <begin position="911"/>
        <end position="1096"/>
    </location>
</feature>
<comment type="caution">
    <text evidence="4">The sequence shown here is derived from an EMBL/GenBank/DDBJ whole genome shotgun (WGS) entry which is preliminary data.</text>
</comment>
<dbReference type="dictyBase" id="DDB_G0277131">
    <property type="gene designation" value="gxcBB"/>
</dbReference>
<feature type="compositionally biased region" description="Low complexity" evidence="1">
    <location>
        <begin position="1057"/>
        <end position="1088"/>
    </location>
</feature>
<dbReference type="eggNOG" id="KOG2046">
    <property type="taxonomic scope" value="Eukaryota"/>
</dbReference>
<dbReference type="Pfam" id="PF00307">
    <property type="entry name" value="CH"/>
    <property type="match status" value="1"/>
</dbReference>
<dbReference type="InterPro" id="IPR036872">
    <property type="entry name" value="CH_dom_sf"/>
</dbReference>
<dbReference type="Proteomes" id="UP000002195">
    <property type="component" value="Unassembled WGS sequence"/>
</dbReference>
<dbReference type="SMART" id="SM00015">
    <property type="entry name" value="IQ"/>
    <property type="match status" value="1"/>
</dbReference>
<dbReference type="SMART" id="SM00033">
    <property type="entry name" value="CH"/>
    <property type="match status" value="1"/>
</dbReference>
<feature type="compositionally biased region" description="Low complexity" evidence="1">
    <location>
        <begin position="725"/>
        <end position="761"/>
    </location>
</feature>
<dbReference type="FunCoup" id="Q86K95">
    <property type="interactions" value="12"/>
</dbReference>